<feature type="compositionally biased region" description="Polar residues" evidence="1">
    <location>
        <begin position="30"/>
        <end position="50"/>
    </location>
</feature>
<protein>
    <recommendedName>
        <fullName evidence="4">BTB domain-containing protein</fullName>
    </recommendedName>
</protein>
<dbReference type="EMBL" id="LVCJ01000024">
    <property type="protein sequence ID" value="OAL36120.1"/>
    <property type="molecule type" value="Genomic_DNA"/>
</dbReference>
<evidence type="ECO:0000313" key="3">
    <source>
        <dbReference type="Proteomes" id="UP000185904"/>
    </source>
</evidence>
<accession>A0A178D1S0</accession>
<dbReference type="OrthoDB" id="5275938at2759"/>
<dbReference type="Proteomes" id="UP000185904">
    <property type="component" value="Unassembled WGS sequence"/>
</dbReference>
<sequence length="397" mass="44591">MASPGESEIVLVDPDGDLILEVGKEHDLTENNVKGSQNNESDSDTTQQQTIKPKVLRIRVCSKLMTMCSPVFKAMLNGPFREGRLPLNAAEPPILKLPDDEPVAMVELCKILHHKWDTHVFPFCALATAVAADKYGCATITRSWFRHQFLWKMATGGAYSRLGLAQLVVISYVLDDVEAFYSFSIQAYKRWRTKKDENDAFVSEISSSLPHKVSELLEQAAETYLEKLITSNRVVISEIFGDGYKGNPAGNLTISTLDEDVDIPKVCRKGAGIVAQYIQVLIEFGLWLPQRGDGPPASLEEAICVVRQLAQAHLEDEQPQCKNKDCQTCRLPWEEAIQEMIDWFEMRLHGLCLVCLKRGDLSASNILTKCEEHDAQLARGAFVDRRRDTRDYTTLED</sequence>
<keyword evidence="3" id="KW-1185">Reference proteome</keyword>
<dbReference type="AlphaFoldDB" id="A0A178D1S0"/>
<name>A0A178D1S0_9EURO</name>
<evidence type="ECO:0000313" key="2">
    <source>
        <dbReference type="EMBL" id="OAL36120.1"/>
    </source>
</evidence>
<dbReference type="GeneID" id="34587952"/>
<organism evidence="2 3">
    <name type="scientific">Fonsecaea nubica</name>
    <dbReference type="NCBI Taxonomy" id="856822"/>
    <lineage>
        <taxon>Eukaryota</taxon>
        <taxon>Fungi</taxon>
        <taxon>Dikarya</taxon>
        <taxon>Ascomycota</taxon>
        <taxon>Pezizomycotina</taxon>
        <taxon>Eurotiomycetes</taxon>
        <taxon>Chaetothyriomycetidae</taxon>
        <taxon>Chaetothyriales</taxon>
        <taxon>Herpotrichiellaceae</taxon>
        <taxon>Fonsecaea</taxon>
    </lineage>
</organism>
<feature type="region of interest" description="Disordered" evidence="1">
    <location>
        <begin position="25"/>
        <end position="50"/>
    </location>
</feature>
<dbReference type="InterPro" id="IPR011333">
    <property type="entry name" value="SKP1/BTB/POZ_sf"/>
</dbReference>
<dbReference type="Gene3D" id="3.30.710.10">
    <property type="entry name" value="Potassium Channel Kv1.1, Chain A"/>
    <property type="match status" value="1"/>
</dbReference>
<evidence type="ECO:0000256" key="1">
    <source>
        <dbReference type="SAM" id="MobiDB-lite"/>
    </source>
</evidence>
<gene>
    <name evidence="2" type="ORF">AYO20_04534</name>
</gene>
<comment type="caution">
    <text evidence="2">The sequence shown here is derived from an EMBL/GenBank/DDBJ whole genome shotgun (WGS) entry which is preliminary data.</text>
</comment>
<dbReference type="RefSeq" id="XP_022501132.1">
    <property type="nucleotide sequence ID" value="XM_022642830.1"/>
</dbReference>
<evidence type="ECO:0008006" key="4">
    <source>
        <dbReference type="Google" id="ProtNLM"/>
    </source>
</evidence>
<proteinExistence type="predicted"/>
<reference evidence="2 3" key="1">
    <citation type="submission" date="2016-03" db="EMBL/GenBank/DDBJ databases">
        <title>The draft genome sequence of Fonsecaea nubica causative agent of cutaneous subcutaneous infection in human host.</title>
        <authorList>
            <person name="Costa F."/>
            <person name="Sybren D.H."/>
            <person name="Raittz R.T."/>
            <person name="Weiss V.A."/>
            <person name="Leao A.C."/>
            <person name="Gomes R."/>
            <person name="De Souza E.M."/>
            <person name="Pedrosa F.O."/>
            <person name="Steffens M.B."/>
            <person name="Bombassaro A."/>
            <person name="Tadra-Sfeir M.Z."/>
            <person name="Moreno L.F."/>
            <person name="Najafzadeh M.J."/>
            <person name="Felipe M.S."/>
            <person name="Teixeira M."/>
            <person name="Sun J."/>
            <person name="Xi L."/>
            <person name="Castro M.A."/>
            <person name="Vicente V.A."/>
        </authorList>
    </citation>
    <scope>NUCLEOTIDE SEQUENCE [LARGE SCALE GENOMIC DNA]</scope>
    <source>
        <strain evidence="2 3">CBS 269.64</strain>
    </source>
</reference>